<evidence type="ECO:0000313" key="2">
    <source>
        <dbReference type="Proteomes" id="UP001341297"/>
    </source>
</evidence>
<dbReference type="Proteomes" id="UP001341297">
    <property type="component" value="Unassembled WGS sequence"/>
</dbReference>
<keyword evidence="2" id="KW-1185">Reference proteome</keyword>
<gene>
    <name evidence="1" type="ORF">P8828_05890</name>
</gene>
<accession>A0ABU6H035</accession>
<sequence>MFVSSRFIHCKRLSQSAANFVIRSVVAADILYIALPSNTVGSHWFSSKVFDNCLSGYRYDSC</sequence>
<proteinExistence type="predicted"/>
<name>A0ABU6H035_9BACI</name>
<reference evidence="1 2" key="1">
    <citation type="submission" date="2023-03" db="EMBL/GenBank/DDBJ databases">
        <title>Agriculturally important microbes genome sequencing.</title>
        <authorList>
            <person name="Dunlap C."/>
        </authorList>
    </citation>
    <scope>NUCLEOTIDE SEQUENCE [LARGE SCALE GENOMIC DNA]</scope>
    <source>
        <strain evidence="1 2">CBP-3203</strain>
    </source>
</reference>
<dbReference type="EMBL" id="JARRTL010000007">
    <property type="protein sequence ID" value="MEC0484380.1"/>
    <property type="molecule type" value="Genomic_DNA"/>
</dbReference>
<evidence type="ECO:0000313" key="1">
    <source>
        <dbReference type="EMBL" id="MEC0484380.1"/>
    </source>
</evidence>
<organism evidence="1 2">
    <name type="scientific">Bacillus glycinifermentans</name>
    <dbReference type="NCBI Taxonomy" id="1664069"/>
    <lineage>
        <taxon>Bacteria</taxon>
        <taxon>Bacillati</taxon>
        <taxon>Bacillota</taxon>
        <taxon>Bacilli</taxon>
        <taxon>Bacillales</taxon>
        <taxon>Bacillaceae</taxon>
        <taxon>Bacillus</taxon>
    </lineage>
</organism>
<comment type="caution">
    <text evidence="1">The sequence shown here is derived from an EMBL/GenBank/DDBJ whole genome shotgun (WGS) entry which is preliminary data.</text>
</comment>
<protein>
    <submittedName>
        <fullName evidence="1">Uncharacterized protein</fullName>
    </submittedName>
</protein>
<dbReference type="RefSeq" id="WP_156183569.1">
    <property type="nucleotide sequence ID" value="NZ_CP095476.1"/>
</dbReference>